<accession>A0ABU1QVI9</accession>
<dbReference type="EMBL" id="JAVDTI010000002">
    <property type="protein sequence ID" value="MDR6804992.1"/>
    <property type="molecule type" value="Genomic_DNA"/>
</dbReference>
<evidence type="ECO:0000313" key="2">
    <source>
        <dbReference type="Proteomes" id="UP001264980"/>
    </source>
</evidence>
<evidence type="ECO:0000313" key="1">
    <source>
        <dbReference type="EMBL" id="MDR6804992.1"/>
    </source>
</evidence>
<proteinExistence type="predicted"/>
<gene>
    <name evidence="1" type="ORF">J2W84_002038</name>
</gene>
<keyword evidence="2" id="KW-1185">Reference proteome</keyword>
<comment type="caution">
    <text evidence="1">The sequence shown here is derived from an EMBL/GenBank/DDBJ whole genome shotgun (WGS) entry which is preliminary data.</text>
</comment>
<reference evidence="1 2" key="1">
    <citation type="submission" date="2023-07" db="EMBL/GenBank/DDBJ databases">
        <title>Sorghum-associated microbial communities from plants grown in Nebraska, USA.</title>
        <authorList>
            <person name="Schachtman D."/>
        </authorList>
    </citation>
    <scope>NUCLEOTIDE SEQUENCE [LARGE SCALE GENOMIC DNA]</scope>
    <source>
        <strain evidence="1 2">BE57</strain>
    </source>
</reference>
<organism evidence="1 2">
    <name type="scientific">Dyadobacter fermentans</name>
    <dbReference type="NCBI Taxonomy" id="94254"/>
    <lineage>
        <taxon>Bacteria</taxon>
        <taxon>Pseudomonadati</taxon>
        <taxon>Bacteroidota</taxon>
        <taxon>Cytophagia</taxon>
        <taxon>Cytophagales</taxon>
        <taxon>Spirosomataceae</taxon>
        <taxon>Dyadobacter</taxon>
    </lineage>
</organism>
<name>A0ABU1QVI9_9BACT</name>
<dbReference type="PROSITE" id="PS51257">
    <property type="entry name" value="PROKAR_LIPOPROTEIN"/>
    <property type="match status" value="1"/>
</dbReference>
<evidence type="ECO:0008006" key="3">
    <source>
        <dbReference type="Google" id="ProtNLM"/>
    </source>
</evidence>
<dbReference type="Proteomes" id="UP001264980">
    <property type="component" value="Unassembled WGS sequence"/>
</dbReference>
<protein>
    <recommendedName>
        <fullName evidence="3">Lipoprotein</fullName>
    </recommendedName>
</protein>
<sequence length="137" mass="15348">MKRLLFFSMLTVIISCKKESTDPEKQDISGKYSGTMAGSFYPTNFPVSGQVPFSDPATFEVVLGEEDGFVIGFDSVATKLVIDKNDPLVFSIYDVRDGSDLRVSATGEYRKDTLEMTGSYHFLDRSKRSFRFIGVKQ</sequence>
<dbReference type="RefSeq" id="WP_309982355.1">
    <property type="nucleotide sequence ID" value="NZ_JAVDTI010000002.1"/>
</dbReference>